<keyword evidence="2" id="KW-1185">Reference proteome</keyword>
<reference evidence="1" key="2">
    <citation type="submission" date="2021-01" db="UniProtKB">
        <authorList>
            <consortium name="EnsemblPlants"/>
        </authorList>
    </citation>
    <scope>IDENTIFICATION</scope>
</reference>
<evidence type="ECO:0000313" key="2">
    <source>
        <dbReference type="Proteomes" id="UP000594261"/>
    </source>
</evidence>
<dbReference type="AlphaFoldDB" id="A0A7N2KVK2"/>
<name>A0A7N2KVK2_QUELO</name>
<dbReference type="EnsemblPlants" id="QL02p031454:mrna">
    <property type="protein sequence ID" value="QL02p031454:mrna"/>
    <property type="gene ID" value="QL02p031454"/>
</dbReference>
<reference evidence="2" key="1">
    <citation type="journal article" date="2016" name="G3 (Bethesda)">
        <title>First Draft Assembly and Annotation of the Genome of a California Endemic Oak Quercus lobata Nee (Fagaceae).</title>
        <authorList>
            <person name="Sork V.L."/>
            <person name="Fitz-Gibbon S.T."/>
            <person name="Puiu D."/>
            <person name="Crepeau M."/>
            <person name="Gugger P.F."/>
            <person name="Sherman R."/>
            <person name="Stevens K."/>
            <person name="Langley C.H."/>
            <person name="Pellegrini M."/>
            <person name="Salzberg S.L."/>
        </authorList>
    </citation>
    <scope>NUCLEOTIDE SEQUENCE [LARGE SCALE GENOMIC DNA]</scope>
    <source>
        <strain evidence="2">cv. SW786</strain>
    </source>
</reference>
<dbReference type="InParanoid" id="A0A7N2KVK2"/>
<proteinExistence type="predicted"/>
<dbReference type="Proteomes" id="UP000594261">
    <property type="component" value="Chromosome 2"/>
</dbReference>
<accession>A0A7N2KVK2</accession>
<sequence>MTRLFLQAVFFLANDSIFFFENDTASLNNLRRIIDWYGELSDHSINLQKSELLCSPNIPPLRPTKNSPAI</sequence>
<protein>
    <submittedName>
        <fullName evidence="1">Uncharacterized protein</fullName>
    </submittedName>
</protein>
<evidence type="ECO:0000313" key="1">
    <source>
        <dbReference type="EnsemblPlants" id="QL02p031454:mrna"/>
    </source>
</evidence>
<organism evidence="1 2">
    <name type="scientific">Quercus lobata</name>
    <name type="common">Valley oak</name>
    <dbReference type="NCBI Taxonomy" id="97700"/>
    <lineage>
        <taxon>Eukaryota</taxon>
        <taxon>Viridiplantae</taxon>
        <taxon>Streptophyta</taxon>
        <taxon>Embryophyta</taxon>
        <taxon>Tracheophyta</taxon>
        <taxon>Spermatophyta</taxon>
        <taxon>Magnoliopsida</taxon>
        <taxon>eudicotyledons</taxon>
        <taxon>Gunneridae</taxon>
        <taxon>Pentapetalae</taxon>
        <taxon>rosids</taxon>
        <taxon>fabids</taxon>
        <taxon>Fagales</taxon>
        <taxon>Fagaceae</taxon>
        <taxon>Quercus</taxon>
    </lineage>
</organism>
<dbReference type="Gramene" id="QL02p031454:mrna">
    <property type="protein sequence ID" value="QL02p031454:mrna"/>
    <property type="gene ID" value="QL02p031454"/>
</dbReference>